<evidence type="ECO:0000256" key="1">
    <source>
        <dbReference type="SAM" id="MobiDB-lite"/>
    </source>
</evidence>
<evidence type="ECO:0000313" key="4">
    <source>
        <dbReference type="Proteomes" id="UP000267128"/>
    </source>
</evidence>
<protein>
    <submittedName>
        <fullName evidence="3">Flagellar hook-length control protein FliK</fullName>
    </submittedName>
</protein>
<dbReference type="Proteomes" id="UP000267128">
    <property type="component" value="Unassembled WGS sequence"/>
</dbReference>
<feature type="compositionally biased region" description="Low complexity" evidence="1">
    <location>
        <begin position="156"/>
        <end position="172"/>
    </location>
</feature>
<reference evidence="3 4" key="1">
    <citation type="submission" date="2018-11" db="EMBL/GenBank/DDBJ databases">
        <authorList>
            <person name="Li F."/>
        </authorList>
    </citation>
    <scope>NUCLEOTIDE SEQUENCE [LARGE SCALE GENOMIC DNA]</scope>
    <source>
        <strain evidence="3 4">Gsoil 097</strain>
    </source>
</reference>
<dbReference type="InterPro" id="IPR021136">
    <property type="entry name" value="Flagellar_hook_control-like_C"/>
</dbReference>
<keyword evidence="4" id="KW-1185">Reference proteome</keyword>
<dbReference type="Pfam" id="PF02120">
    <property type="entry name" value="Flg_hook"/>
    <property type="match status" value="1"/>
</dbReference>
<feature type="compositionally biased region" description="Pro residues" evidence="1">
    <location>
        <begin position="108"/>
        <end position="120"/>
    </location>
</feature>
<feature type="domain" description="Flagellar hook-length control protein-like C-terminal" evidence="2">
    <location>
        <begin position="224"/>
        <end position="294"/>
    </location>
</feature>
<feature type="region of interest" description="Disordered" evidence="1">
    <location>
        <begin position="77"/>
        <end position="187"/>
    </location>
</feature>
<feature type="compositionally biased region" description="Basic and acidic residues" evidence="1">
    <location>
        <begin position="317"/>
        <end position="345"/>
    </location>
</feature>
<gene>
    <name evidence="3" type="ORF">EFK50_12920</name>
</gene>
<keyword evidence="3" id="KW-0969">Cilium</keyword>
<name>A0A3N0CI70_9ACTN</name>
<dbReference type="InterPro" id="IPR038610">
    <property type="entry name" value="FliK-like_C_sf"/>
</dbReference>
<proteinExistence type="predicted"/>
<comment type="caution">
    <text evidence="3">The sequence shown here is derived from an EMBL/GenBank/DDBJ whole genome shotgun (WGS) entry which is preliminary data.</text>
</comment>
<dbReference type="AlphaFoldDB" id="A0A3N0CI70"/>
<dbReference type="CDD" id="cd17470">
    <property type="entry name" value="T3SS_Flik_C"/>
    <property type="match status" value="1"/>
</dbReference>
<keyword evidence="3" id="KW-0966">Cell projection</keyword>
<organism evidence="3 4">
    <name type="scientific">Nocardioides marmoriginsengisoli</name>
    <dbReference type="NCBI Taxonomy" id="661483"/>
    <lineage>
        <taxon>Bacteria</taxon>
        <taxon>Bacillati</taxon>
        <taxon>Actinomycetota</taxon>
        <taxon>Actinomycetes</taxon>
        <taxon>Propionibacteriales</taxon>
        <taxon>Nocardioidaceae</taxon>
        <taxon>Nocardioides</taxon>
    </lineage>
</organism>
<evidence type="ECO:0000313" key="3">
    <source>
        <dbReference type="EMBL" id="RNL62653.1"/>
    </source>
</evidence>
<feature type="region of interest" description="Disordered" evidence="1">
    <location>
        <begin position="22"/>
        <end position="49"/>
    </location>
</feature>
<sequence>MAAAGGEVADAAPGDFLAALLNALGSPGPDAQEPDGEPAEMPVADGQALAGDPPLIAQVVAPVVAPAPASDTVCAEHANVTGGTPGIPTDPTSDIRRSVYDGNQGEPAGPPVPAVSPARPPAGAEHANVTGETVGVPTDPISDIRRSVYDGAGDEPAGTPASAPATPANGAAIQPAQPSGTAAPVPSVLAPVAPTTASAAPTAPSAQLDRVSAQVFPEVTGLVSRGNGTHRITLTLNPEHLGEVRVVMTMRAGAVHVRLAAGQEAQASLVEGSPELGRLLERAGATDARVVVRDLPNAAPAPTTGSTGASFGAGSDRPTDQHAGTRADHPARDGDRSPRQHREPVLPEVRSTQPVSGPRLAGVDLTM</sequence>
<accession>A0A3N0CI70</accession>
<keyword evidence="3" id="KW-0282">Flagellum</keyword>
<dbReference type="EMBL" id="RJSE01000007">
    <property type="protein sequence ID" value="RNL62653.1"/>
    <property type="molecule type" value="Genomic_DNA"/>
</dbReference>
<evidence type="ECO:0000259" key="2">
    <source>
        <dbReference type="Pfam" id="PF02120"/>
    </source>
</evidence>
<feature type="region of interest" description="Disordered" evidence="1">
    <location>
        <begin position="295"/>
        <end position="367"/>
    </location>
</feature>
<dbReference type="Gene3D" id="3.30.750.140">
    <property type="match status" value="1"/>
</dbReference>
<feature type="compositionally biased region" description="Low complexity" evidence="1">
    <location>
        <begin position="298"/>
        <end position="315"/>
    </location>
</feature>